<keyword evidence="4" id="KW-1133">Transmembrane helix</keyword>
<dbReference type="PANTHER" id="PTHR43791:SF18">
    <property type="entry name" value="NICOTINIC ACID TRANSPORTER TNA1, PUTATIVE (AFU_ORTHOLOGUE AFUA_3G03820)-RELATED"/>
    <property type="match status" value="1"/>
</dbReference>
<dbReference type="AlphaFoldDB" id="A0A3A3A4E0"/>
<organism evidence="7 8">
    <name type="scientific">Aspergillus sclerotialis</name>
    <dbReference type="NCBI Taxonomy" id="2070753"/>
    <lineage>
        <taxon>Eukaryota</taxon>
        <taxon>Fungi</taxon>
        <taxon>Dikarya</taxon>
        <taxon>Ascomycota</taxon>
        <taxon>Pezizomycotina</taxon>
        <taxon>Eurotiomycetes</taxon>
        <taxon>Eurotiomycetidae</taxon>
        <taxon>Eurotiales</taxon>
        <taxon>Aspergillaceae</taxon>
        <taxon>Aspergillus</taxon>
        <taxon>Aspergillus subgen. Polypaecilum</taxon>
    </lineage>
</organism>
<accession>A0A3A3A4E0</accession>
<evidence type="ECO:0000256" key="5">
    <source>
        <dbReference type="ARBA" id="ARBA00023136"/>
    </source>
</evidence>
<reference evidence="8" key="1">
    <citation type="submission" date="2017-02" db="EMBL/GenBank/DDBJ databases">
        <authorList>
            <person name="Tafer H."/>
            <person name="Lopandic K."/>
        </authorList>
    </citation>
    <scope>NUCLEOTIDE SEQUENCE [LARGE SCALE GENOMIC DNA]</scope>
    <source>
        <strain evidence="8">CBS 366.77</strain>
    </source>
</reference>
<dbReference type="InterPro" id="IPR036259">
    <property type="entry name" value="MFS_trans_sf"/>
</dbReference>
<sequence>MSRHVEDATPVEKINEPTVLGPKEEDSRSTMSSSEMRALLRKIDCRVIPILAILYFLSFLDRGNIGNANIQGLSIDLKLEGNQYNWYESSEPEVYLA</sequence>
<dbReference type="EMBL" id="MVGC01000090">
    <property type="protein sequence ID" value="RJE24211.1"/>
    <property type="molecule type" value="Genomic_DNA"/>
</dbReference>
<gene>
    <name evidence="7" type="ORF">PHISCL_03478</name>
</gene>
<evidence type="ECO:0000313" key="7">
    <source>
        <dbReference type="EMBL" id="RJE24211.1"/>
    </source>
</evidence>
<keyword evidence="3" id="KW-0812">Transmembrane</keyword>
<dbReference type="OrthoDB" id="4476421at2759"/>
<dbReference type="SUPFAM" id="SSF103473">
    <property type="entry name" value="MFS general substrate transporter"/>
    <property type="match status" value="1"/>
</dbReference>
<comment type="caution">
    <text evidence="7">The sequence shown here is derived from an EMBL/GenBank/DDBJ whole genome shotgun (WGS) entry which is preliminary data.</text>
</comment>
<evidence type="ECO:0000256" key="1">
    <source>
        <dbReference type="ARBA" id="ARBA00004141"/>
    </source>
</evidence>
<keyword evidence="5" id="KW-0472">Membrane</keyword>
<evidence type="ECO:0000256" key="3">
    <source>
        <dbReference type="ARBA" id="ARBA00022692"/>
    </source>
</evidence>
<dbReference type="PANTHER" id="PTHR43791">
    <property type="entry name" value="PERMEASE-RELATED"/>
    <property type="match status" value="1"/>
</dbReference>
<keyword evidence="8" id="KW-1185">Reference proteome</keyword>
<comment type="subcellular location">
    <subcellularLocation>
        <location evidence="1">Membrane</location>
        <topology evidence="1">Multi-pass membrane protein</topology>
    </subcellularLocation>
</comment>
<protein>
    <submittedName>
        <fullName evidence="7">Transporter</fullName>
    </submittedName>
</protein>
<evidence type="ECO:0000256" key="6">
    <source>
        <dbReference type="SAM" id="MobiDB-lite"/>
    </source>
</evidence>
<proteinExistence type="predicted"/>
<evidence type="ECO:0000256" key="4">
    <source>
        <dbReference type="ARBA" id="ARBA00022989"/>
    </source>
</evidence>
<dbReference type="Proteomes" id="UP000266188">
    <property type="component" value="Unassembled WGS sequence"/>
</dbReference>
<feature type="region of interest" description="Disordered" evidence="6">
    <location>
        <begin position="1"/>
        <end position="31"/>
    </location>
</feature>
<dbReference type="GO" id="GO:0016020">
    <property type="term" value="C:membrane"/>
    <property type="evidence" value="ECO:0007669"/>
    <property type="project" value="UniProtKB-SubCell"/>
</dbReference>
<evidence type="ECO:0000313" key="8">
    <source>
        <dbReference type="Proteomes" id="UP000266188"/>
    </source>
</evidence>
<dbReference type="GO" id="GO:0022857">
    <property type="term" value="F:transmembrane transporter activity"/>
    <property type="evidence" value="ECO:0007669"/>
    <property type="project" value="TreeGrafter"/>
</dbReference>
<keyword evidence="2" id="KW-0813">Transport</keyword>
<evidence type="ECO:0000256" key="2">
    <source>
        <dbReference type="ARBA" id="ARBA00022448"/>
    </source>
</evidence>
<name>A0A3A3A4E0_9EURO</name>